<dbReference type="InterPro" id="IPR004477">
    <property type="entry name" value="ComEC_N"/>
</dbReference>
<sequence>MIELCLKRPFLRPLALWLLGIVSYLLFPPYWLIALIGLLFLSIFFLLLLSRFGRTVSLSFDGRWVWGALFAPILYALSVWTCCYADCFRPERKEPGRLERWAEESRIGLAERFDQLALTGEEKGVVCDLALGYGEAMERETSRKFSVTGVSHVLAVSGFHVAVICGFFGWLLRPLPNRGWARWIRYLLLVGVLWAYSLVTGLAASALRSALMLTIYLTARLARRRTDNYNTLAAAAFCMLAIDPFTLFDIGFQLSFLAVLFIFYFMPRFERCLEVRNPLVAIPWGWVGVTLSAQLGTAPLCAFYFGELSSVFLITNLPMTFLATWLIPASLLWLFYPSDWIGAEWLEWAVTWGVRAMVRVVDRFSQVPGASFSIRFGWLGLLLAYGLLFFFMFRRRRKGDAEVWKNNRTFAG</sequence>
<evidence type="ECO:0000256" key="1">
    <source>
        <dbReference type="ARBA" id="ARBA00004651"/>
    </source>
</evidence>
<comment type="subcellular location">
    <subcellularLocation>
        <location evidence="1">Cell membrane</location>
        <topology evidence="1">Multi-pass membrane protein</topology>
    </subcellularLocation>
</comment>
<name>A0A9D1XAD1_9BACT</name>
<evidence type="ECO:0000256" key="2">
    <source>
        <dbReference type="ARBA" id="ARBA00022475"/>
    </source>
</evidence>
<feature type="transmembrane region" description="Helical" evidence="6">
    <location>
        <begin position="317"/>
        <end position="336"/>
    </location>
</feature>
<dbReference type="PANTHER" id="PTHR30619">
    <property type="entry name" value="DNA INTERNALIZATION/COMPETENCE PROTEIN COMEC/REC2"/>
    <property type="match status" value="1"/>
</dbReference>
<evidence type="ECO:0000256" key="6">
    <source>
        <dbReference type="SAM" id="Phobius"/>
    </source>
</evidence>
<comment type="caution">
    <text evidence="8">The sequence shown here is derived from an EMBL/GenBank/DDBJ whole genome shotgun (WGS) entry which is preliminary data.</text>
</comment>
<feature type="transmembrane region" description="Helical" evidence="6">
    <location>
        <begin position="16"/>
        <end position="49"/>
    </location>
</feature>
<evidence type="ECO:0000256" key="3">
    <source>
        <dbReference type="ARBA" id="ARBA00022692"/>
    </source>
</evidence>
<dbReference type="Proteomes" id="UP000886740">
    <property type="component" value="Unassembled WGS sequence"/>
</dbReference>
<proteinExistence type="predicted"/>
<feature type="transmembrane region" description="Helical" evidence="6">
    <location>
        <begin position="372"/>
        <end position="393"/>
    </location>
</feature>
<gene>
    <name evidence="8" type="ORF">H9977_10605</name>
</gene>
<feature type="domain" description="ComEC/Rec2-related protein" evidence="7">
    <location>
        <begin position="129"/>
        <end position="394"/>
    </location>
</feature>
<dbReference type="Pfam" id="PF03772">
    <property type="entry name" value="Competence"/>
    <property type="match status" value="1"/>
</dbReference>
<keyword evidence="2" id="KW-1003">Cell membrane</keyword>
<evidence type="ECO:0000256" key="5">
    <source>
        <dbReference type="ARBA" id="ARBA00023136"/>
    </source>
</evidence>
<keyword evidence="5 6" id="KW-0472">Membrane</keyword>
<evidence type="ECO:0000259" key="7">
    <source>
        <dbReference type="Pfam" id="PF03772"/>
    </source>
</evidence>
<dbReference type="GO" id="GO:0005886">
    <property type="term" value="C:plasma membrane"/>
    <property type="evidence" value="ECO:0007669"/>
    <property type="project" value="UniProtKB-SubCell"/>
</dbReference>
<feature type="transmembrane region" description="Helical" evidence="6">
    <location>
        <begin position="147"/>
        <end position="171"/>
    </location>
</feature>
<reference evidence="8" key="2">
    <citation type="submission" date="2021-04" db="EMBL/GenBank/DDBJ databases">
        <authorList>
            <person name="Gilroy R."/>
        </authorList>
    </citation>
    <scope>NUCLEOTIDE SEQUENCE</scope>
    <source>
        <strain evidence="8">ChiGjej6B6-14162</strain>
    </source>
</reference>
<dbReference type="PANTHER" id="PTHR30619:SF1">
    <property type="entry name" value="RECOMBINATION PROTEIN 2"/>
    <property type="match status" value="1"/>
</dbReference>
<feature type="transmembrane region" description="Helical" evidence="6">
    <location>
        <begin position="64"/>
        <end position="85"/>
    </location>
</feature>
<feature type="transmembrane region" description="Helical" evidence="6">
    <location>
        <begin position="285"/>
        <end position="305"/>
    </location>
</feature>
<evidence type="ECO:0000313" key="9">
    <source>
        <dbReference type="Proteomes" id="UP000886740"/>
    </source>
</evidence>
<keyword evidence="3 6" id="KW-0812">Transmembrane</keyword>
<dbReference type="AlphaFoldDB" id="A0A9D1XAD1"/>
<accession>A0A9D1XAD1</accession>
<reference evidence="8" key="1">
    <citation type="journal article" date="2021" name="PeerJ">
        <title>Extensive microbial diversity within the chicken gut microbiome revealed by metagenomics and culture.</title>
        <authorList>
            <person name="Gilroy R."/>
            <person name="Ravi A."/>
            <person name="Getino M."/>
            <person name="Pursley I."/>
            <person name="Horton D.L."/>
            <person name="Alikhan N.F."/>
            <person name="Baker D."/>
            <person name="Gharbi K."/>
            <person name="Hall N."/>
            <person name="Watson M."/>
            <person name="Adriaenssens E.M."/>
            <person name="Foster-Nyarko E."/>
            <person name="Jarju S."/>
            <person name="Secka A."/>
            <person name="Antonio M."/>
            <person name="Oren A."/>
            <person name="Chaudhuri R.R."/>
            <person name="La Ragione R."/>
            <person name="Hildebrand F."/>
            <person name="Pallen M.J."/>
        </authorList>
    </citation>
    <scope>NUCLEOTIDE SEQUENCE</scope>
    <source>
        <strain evidence="8">ChiGjej6B6-14162</strain>
    </source>
</reference>
<keyword evidence="4 6" id="KW-1133">Transmembrane helix</keyword>
<dbReference type="InterPro" id="IPR052159">
    <property type="entry name" value="Competence_DNA_uptake"/>
</dbReference>
<protein>
    <submittedName>
        <fullName evidence="8">ComEC/Rec2 family competence protein</fullName>
    </submittedName>
</protein>
<feature type="transmembrane region" description="Helical" evidence="6">
    <location>
        <begin position="183"/>
        <end position="211"/>
    </location>
</feature>
<organism evidence="8 9">
    <name type="scientific">Candidatus Parabacteroides intestinipullorum</name>
    <dbReference type="NCBI Taxonomy" id="2838723"/>
    <lineage>
        <taxon>Bacteria</taxon>
        <taxon>Pseudomonadati</taxon>
        <taxon>Bacteroidota</taxon>
        <taxon>Bacteroidia</taxon>
        <taxon>Bacteroidales</taxon>
        <taxon>Tannerellaceae</taxon>
        <taxon>Parabacteroides</taxon>
    </lineage>
</organism>
<dbReference type="EMBL" id="DXEL01000071">
    <property type="protein sequence ID" value="HIX75466.1"/>
    <property type="molecule type" value="Genomic_DNA"/>
</dbReference>
<evidence type="ECO:0000313" key="8">
    <source>
        <dbReference type="EMBL" id="HIX75466.1"/>
    </source>
</evidence>
<dbReference type="NCBIfam" id="TIGR00360">
    <property type="entry name" value="ComEC_N-term"/>
    <property type="match status" value="1"/>
</dbReference>
<evidence type="ECO:0000256" key="4">
    <source>
        <dbReference type="ARBA" id="ARBA00022989"/>
    </source>
</evidence>
<feature type="transmembrane region" description="Helical" evidence="6">
    <location>
        <begin position="232"/>
        <end position="265"/>
    </location>
</feature>